<evidence type="ECO:0000313" key="3">
    <source>
        <dbReference type="Proteomes" id="UP001054945"/>
    </source>
</evidence>
<feature type="region of interest" description="Disordered" evidence="1">
    <location>
        <begin position="58"/>
        <end position="85"/>
    </location>
</feature>
<dbReference type="EMBL" id="BPLR01010915">
    <property type="protein sequence ID" value="GIY42997.1"/>
    <property type="molecule type" value="Genomic_DNA"/>
</dbReference>
<accession>A0AAV4TC71</accession>
<name>A0AAV4TC71_CAEEX</name>
<evidence type="ECO:0000256" key="1">
    <source>
        <dbReference type="SAM" id="MobiDB-lite"/>
    </source>
</evidence>
<dbReference type="AlphaFoldDB" id="A0AAV4TC71"/>
<organism evidence="2 3">
    <name type="scientific">Caerostris extrusa</name>
    <name type="common">Bark spider</name>
    <name type="synonym">Caerostris bankana</name>
    <dbReference type="NCBI Taxonomy" id="172846"/>
    <lineage>
        <taxon>Eukaryota</taxon>
        <taxon>Metazoa</taxon>
        <taxon>Ecdysozoa</taxon>
        <taxon>Arthropoda</taxon>
        <taxon>Chelicerata</taxon>
        <taxon>Arachnida</taxon>
        <taxon>Araneae</taxon>
        <taxon>Araneomorphae</taxon>
        <taxon>Entelegynae</taxon>
        <taxon>Araneoidea</taxon>
        <taxon>Araneidae</taxon>
        <taxon>Caerostris</taxon>
    </lineage>
</organism>
<protein>
    <submittedName>
        <fullName evidence="2">Uncharacterized protein</fullName>
    </submittedName>
</protein>
<dbReference type="Proteomes" id="UP001054945">
    <property type="component" value="Unassembled WGS sequence"/>
</dbReference>
<keyword evidence="3" id="KW-1185">Reference proteome</keyword>
<proteinExistence type="predicted"/>
<sequence>MQTPWKIKPIVHSSECLYERKTTSSWSPRLNKPKAKLIKKFNTPIKTGPIFKSSPKIQACASGYPSSRPRSSIRRKGVRNQKQTPFKNIPIVHSQNVFMFCQALGLKTKLTKN</sequence>
<comment type="caution">
    <text evidence="2">The sequence shown here is derived from an EMBL/GenBank/DDBJ whole genome shotgun (WGS) entry which is preliminary data.</text>
</comment>
<evidence type="ECO:0000313" key="2">
    <source>
        <dbReference type="EMBL" id="GIY42997.1"/>
    </source>
</evidence>
<gene>
    <name evidence="2" type="ORF">CEXT_253241</name>
</gene>
<reference evidence="2 3" key="1">
    <citation type="submission" date="2021-06" db="EMBL/GenBank/DDBJ databases">
        <title>Caerostris extrusa draft genome.</title>
        <authorList>
            <person name="Kono N."/>
            <person name="Arakawa K."/>
        </authorList>
    </citation>
    <scope>NUCLEOTIDE SEQUENCE [LARGE SCALE GENOMIC DNA]</scope>
</reference>